<evidence type="ECO:0000313" key="1">
    <source>
        <dbReference type="EMBL" id="KAK2701901.1"/>
    </source>
</evidence>
<comment type="caution">
    <text evidence="1">The sequence shown here is derived from an EMBL/GenBank/DDBJ whole genome shotgun (WGS) entry which is preliminary data.</text>
</comment>
<reference evidence="1" key="1">
    <citation type="submission" date="2023-07" db="EMBL/GenBank/DDBJ databases">
        <title>Chromosome-level genome assembly of Artemia franciscana.</title>
        <authorList>
            <person name="Jo E."/>
        </authorList>
    </citation>
    <scope>NUCLEOTIDE SEQUENCE</scope>
    <source>
        <tissue evidence="1">Whole body</tissue>
    </source>
</reference>
<dbReference type="AlphaFoldDB" id="A0AA88H782"/>
<name>A0AA88H782_ARTSF</name>
<sequence length="126" mass="14830">MYKIDSAELEKVQRKATKLLPGFKDLGHEDRLHQLQLPSLKYGHQYGDQIQIYRAKKNLEKLSIENYFQPAKVKTTRGHPYKVFKPVTQNRARANFWSIRAIDLWNSLPETVVKAKTLNCYKNRLD</sequence>
<keyword evidence="2" id="KW-1185">Reference proteome</keyword>
<organism evidence="1 2">
    <name type="scientific">Artemia franciscana</name>
    <name type="common">Brine shrimp</name>
    <name type="synonym">Artemia sanfranciscana</name>
    <dbReference type="NCBI Taxonomy" id="6661"/>
    <lineage>
        <taxon>Eukaryota</taxon>
        <taxon>Metazoa</taxon>
        <taxon>Ecdysozoa</taxon>
        <taxon>Arthropoda</taxon>
        <taxon>Crustacea</taxon>
        <taxon>Branchiopoda</taxon>
        <taxon>Anostraca</taxon>
        <taxon>Artemiidae</taxon>
        <taxon>Artemia</taxon>
    </lineage>
</organism>
<dbReference type="EMBL" id="JAVRJZ010001283">
    <property type="protein sequence ID" value="KAK2701901.1"/>
    <property type="molecule type" value="Genomic_DNA"/>
</dbReference>
<evidence type="ECO:0000313" key="2">
    <source>
        <dbReference type="Proteomes" id="UP001187531"/>
    </source>
</evidence>
<protein>
    <submittedName>
        <fullName evidence="1">Uncharacterized protein</fullName>
    </submittedName>
</protein>
<proteinExistence type="predicted"/>
<accession>A0AA88H782</accession>
<dbReference type="Proteomes" id="UP001187531">
    <property type="component" value="Unassembled WGS sequence"/>
</dbReference>
<gene>
    <name evidence="1" type="ORF">QYM36_019456</name>
</gene>